<feature type="transmembrane region" description="Helical" evidence="1">
    <location>
        <begin position="77"/>
        <end position="97"/>
    </location>
</feature>
<evidence type="ECO:0000313" key="2">
    <source>
        <dbReference type="EMBL" id="MBO2012791.1"/>
    </source>
</evidence>
<feature type="transmembrane region" description="Helical" evidence="1">
    <location>
        <begin position="156"/>
        <end position="189"/>
    </location>
</feature>
<accession>A0ABS3QNH4</accession>
<proteinExistence type="predicted"/>
<gene>
    <name evidence="2" type="ORF">J4E00_27265</name>
</gene>
<protein>
    <recommendedName>
        <fullName evidence="4">Glycosyltransferase RgtA/B/C/D-like domain-containing protein</fullName>
    </recommendedName>
</protein>
<feature type="transmembrane region" description="Helical" evidence="1">
    <location>
        <begin position="195"/>
        <end position="215"/>
    </location>
</feature>
<reference evidence="2 3" key="1">
    <citation type="submission" date="2021-03" db="EMBL/GenBank/DDBJ databases">
        <authorList>
            <person name="Kim M.K."/>
        </authorList>
    </citation>
    <scope>NUCLEOTIDE SEQUENCE [LARGE SCALE GENOMIC DNA]</scope>
    <source>
        <strain evidence="2 3">BT442</strain>
    </source>
</reference>
<sequence>MNWLSSSRLRTMLLPLLLSAATVLGLGSYTETSDDQTLAWLFSGVLALKPVPSVPLYLHGYGHLLAAAYAAVPAGPWLGLLLGTLLAGATAMFFAVLDQLLRPHLRPGPLALVLMLFFWLAWLEHWLWFSHGRVALLLAGAGMLFAAQRAGRRRALLLGLLALGAAWLVRPGLAVLGATAVVPAALLLAGSWKRAGPVLGSAALGLALATGILHWQQTPVEAATQQRDATFSRILDFDQFHPQPRTPVDSLGTAAVGLWLFGDSTVVNEGLFRRAYRFDAAQFFGREVPAKLRLRLGLLGRDYFPLLLALVVISGQVRRRRGRIAGFWLVQAAFVGGLILLAGLLKLPPRLALALLDFWLLTNVIFWLKARENDETGEGSAENGYRARGTISPLARGVGVAAVLAVIGLYGAKTWHRHQVLSQEQQRHEKTLDDIAYHRDARRVRILAGTNDLLKSLSPFRSYNFMRQPVLLLTGWSSHDASQVALRRALSGTTDQTECLRRLAQLETYGSEAEVLWVLTPETARWLSRRFRSGGVRLHLVPTAPPLPGTLTSGVRVYRTDNRDFGTI</sequence>
<dbReference type="Proteomes" id="UP000664369">
    <property type="component" value="Unassembled WGS sequence"/>
</dbReference>
<feature type="transmembrane region" description="Helical" evidence="1">
    <location>
        <begin position="324"/>
        <end position="345"/>
    </location>
</feature>
<evidence type="ECO:0008006" key="4">
    <source>
        <dbReference type="Google" id="ProtNLM"/>
    </source>
</evidence>
<feature type="transmembrane region" description="Helical" evidence="1">
    <location>
        <begin position="104"/>
        <end position="122"/>
    </location>
</feature>
<feature type="transmembrane region" description="Helical" evidence="1">
    <location>
        <begin position="128"/>
        <end position="147"/>
    </location>
</feature>
<comment type="caution">
    <text evidence="2">The sequence shown here is derived from an EMBL/GenBank/DDBJ whole genome shotgun (WGS) entry which is preliminary data.</text>
</comment>
<evidence type="ECO:0000256" key="1">
    <source>
        <dbReference type="SAM" id="Phobius"/>
    </source>
</evidence>
<keyword evidence="3" id="KW-1185">Reference proteome</keyword>
<dbReference type="RefSeq" id="WP_208178531.1">
    <property type="nucleotide sequence ID" value="NZ_JAGETZ010000021.1"/>
</dbReference>
<evidence type="ECO:0000313" key="3">
    <source>
        <dbReference type="Proteomes" id="UP000664369"/>
    </source>
</evidence>
<organism evidence="2 3">
    <name type="scientific">Hymenobacter negativus</name>
    <dbReference type="NCBI Taxonomy" id="2795026"/>
    <lineage>
        <taxon>Bacteria</taxon>
        <taxon>Pseudomonadati</taxon>
        <taxon>Bacteroidota</taxon>
        <taxon>Cytophagia</taxon>
        <taxon>Cytophagales</taxon>
        <taxon>Hymenobacteraceae</taxon>
        <taxon>Hymenobacter</taxon>
    </lineage>
</organism>
<keyword evidence="1" id="KW-1133">Transmembrane helix</keyword>
<dbReference type="EMBL" id="JAGETZ010000021">
    <property type="protein sequence ID" value="MBO2012791.1"/>
    <property type="molecule type" value="Genomic_DNA"/>
</dbReference>
<keyword evidence="1" id="KW-0472">Membrane</keyword>
<keyword evidence="1" id="KW-0812">Transmembrane</keyword>
<name>A0ABS3QNH4_9BACT</name>